<gene>
    <name evidence="1" type="ORF">SAMN05421783_1107</name>
</gene>
<dbReference type="STRING" id="1058.SAMN05421783_1107"/>
<name>A0A1H2X4B4_THIRO</name>
<dbReference type="EMBL" id="FNNZ01000010">
    <property type="protein sequence ID" value="SDW87631.1"/>
    <property type="molecule type" value="Genomic_DNA"/>
</dbReference>
<dbReference type="Proteomes" id="UP000198816">
    <property type="component" value="Unassembled WGS sequence"/>
</dbReference>
<reference evidence="2" key="1">
    <citation type="submission" date="2016-10" db="EMBL/GenBank/DDBJ databases">
        <authorList>
            <person name="Varghese N."/>
            <person name="Submissions S."/>
        </authorList>
    </citation>
    <scope>NUCLEOTIDE SEQUENCE [LARGE SCALE GENOMIC DNA]</scope>
    <source>
        <strain evidence="2">DSM 217</strain>
    </source>
</reference>
<evidence type="ECO:0000313" key="1">
    <source>
        <dbReference type="EMBL" id="SDW87631.1"/>
    </source>
</evidence>
<accession>A0A1H2X4B4</accession>
<proteinExistence type="predicted"/>
<sequence length="223" mass="24978">MKIVPLEFSIVVVGEDCNPTILNPDFLKYQQIVPEEWEWELAAAPLTTRGISVVAYTSGIMLKVEPNRFQVTEVNQCSDITDSKAISIARRYVEVLPHVKYTAVGTNFRGFSQIENPNEFLKARFIKPGPWDQQPLDLKAVTLSFAYAHEDARLTLALEGRVILHQQEEQTQQIFGVDISGNYHRECHGYPTNDMVLAHIAKAKSDAAHFGTMADELLFAGAS</sequence>
<protein>
    <submittedName>
        <fullName evidence="1">Uncharacterized protein</fullName>
    </submittedName>
</protein>
<dbReference type="AlphaFoldDB" id="A0A1H2X4B4"/>
<organism evidence="1 2">
    <name type="scientific">Thiocapsa roseopersicina</name>
    <dbReference type="NCBI Taxonomy" id="1058"/>
    <lineage>
        <taxon>Bacteria</taxon>
        <taxon>Pseudomonadati</taxon>
        <taxon>Pseudomonadota</taxon>
        <taxon>Gammaproteobacteria</taxon>
        <taxon>Chromatiales</taxon>
        <taxon>Chromatiaceae</taxon>
        <taxon>Thiocapsa</taxon>
    </lineage>
</organism>
<keyword evidence="2" id="KW-1185">Reference proteome</keyword>
<evidence type="ECO:0000313" key="2">
    <source>
        <dbReference type="Proteomes" id="UP000198816"/>
    </source>
</evidence>